<organism evidence="1 2">
    <name type="scientific">Puccinia graminis f. sp. tritici</name>
    <dbReference type="NCBI Taxonomy" id="56615"/>
    <lineage>
        <taxon>Eukaryota</taxon>
        <taxon>Fungi</taxon>
        <taxon>Dikarya</taxon>
        <taxon>Basidiomycota</taxon>
        <taxon>Pucciniomycotina</taxon>
        <taxon>Pucciniomycetes</taxon>
        <taxon>Pucciniales</taxon>
        <taxon>Pucciniaceae</taxon>
        <taxon>Puccinia</taxon>
    </lineage>
</organism>
<accession>A0A5B0Q6H9</accession>
<gene>
    <name evidence="1" type="ORF">PGT21_017608</name>
</gene>
<dbReference type="EMBL" id="VSWC01000028">
    <property type="protein sequence ID" value="KAA1108564.1"/>
    <property type="molecule type" value="Genomic_DNA"/>
</dbReference>
<name>A0A5B0Q6H9_PUCGR</name>
<evidence type="ECO:0000313" key="1">
    <source>
        <dbReference type="EMBL" id="KAA1108564.1"/>
    </source>
</evidence>
<comment type="caution">
    <text evidence="1">The sequence shown here is derived from an EMBL/GenBank/DDBJ whole genome shotgun (WGS) entry which is preliminary data.</text>
</comment>
<dbReference type="Proteomes" id="UP000324748">
    <property type="component" value="Unassembled WGS sequence"/>
</dbReference>
<evidence type="ECO:0000313" key="2">
    <source>
        <dbReference type="Proteomes" id="UP000324748"/>
    </source>
</evidence>
<keyword evidence="2" id="KW-1185">Reference proteome</keyword>
<sequence>MATLRGDTNSVEMLKGLLHTKITEEDQPTRGTRCLPKFKRNPMKVNPSIYAVLSGRLPLTIFDKDWQEGALTYHVEKRTKSEDSSSDKVSQYSGLLYLKKWSQTYTSWSMNHKTFHKLLPDVYDLSVFAGWIRIHKQHVDNLHKHHGFMPAFRYDMMTRENTFSHRVYG</sequence>
<protein>
    <submittedName>
        <fullName evidence="1">Uncharacterized protein</fullName>
    </submittedName>
</protein>
<proteinExistence type="predicted"/>
<reference evidence="1 2" key="1">
    <citation type="submission" date="2019-05" db="EMBL/GenBank/DDBJ databases">
        <title>Emergence of the Ug99 lineage of the wheat stem rust pathogen through somatic hybridization.</title>
        <authorList>
            <person name="Li F."/>
            <person name="Upadhyaya N.M."/>
            <person name="Sperschneider J."/>
            <person name="Matny O."/>
            <person name="Nguyen-Phuc H."/>
            <person name="Mago R."/>
            <person name="Raley C."/>
            <person name="Miller M.E."/>
            <person name="Silverstein K.A.T."/>
            <person name="Henningsen E."/>
            <person name="Hirsch C.D."/>
            <person name="Visser B."/>
            <person name="Pretorius Z.A."/>
            <person name="Steffenson B.J."/>
            <person name="Schwessinger B."/>
            <person name="Dodds P.N."/>
            <person name="Figueroa M."/>
        </authorList>
    </citation>
    <scope>NUCLEOTIDE SEQUENCE [LARGE SCALE GENOMIC DNA]</scope>
    <source>
        <strain evidence="1">21-0</strain>
    </source>
</reference>
<dbReference type="AlphaFoldDB" id="A0A5B0Q6H9"/>